<evidence type="ECO:0000313" key="11">
    <source>
        <dbReference type="Proteomes" id="UP001146120"/>
    </source>
</evidence>
<gene>
    <name evidence="10" type="ORF">N0F65_003709</name>
</gene>
<keyword evidence="7" id="KW-1071">Ligand-gated ion channel</keyword>
<feature type="domain" description="Cyclic nucleotide-binding" evidence="9">
    <location>
        <begin position="215"/>
        <end position="263"/>
    </location>
</feature>
<evidence type="ECO:0000256" key="6">
    <source>
        <dbReference type="ARBA" id="ARBA00023136"/>
    </source>
</evidence>
<dbReference type="SUPFAM" id="SSF51206">
    <property type="entry name" value="cAMP-binding domain-like"/>
    <property type="match status" value="2"/>
</dbReference>
<sequence>MLYHVTACLYFGVTYFEGFSDDVNAWLPSLRSDNTSGYLDGGHEWINGTSVSASTIAVTQYLRSLYFASYVLTALGRTVEPASDTQYMIALAFMLTGFVITAVVVDNVQKRCTASAHEQKEFLATRLKIQLFLRRQHAPLAIHKRVNSFLDFWWFAHRGAMIGEIINELPEALKRDIMRYICAPVLQTLALLPDVRPVLDRLEDAFLNHVQFILYGQGELIYRRGDHATGVFFLLEGSVELDTGAVDPHELPAGSFFGTIGIVNATTECCHVDGAVATTGSILLFVAKEQLPALKKHFPTFDSALLMLEQRLKNSKLSHTSSKSRTSMANPAALRVFTVKKSRWRSVVEGCRAGAIDPESPYVGVWQLIVFVVMTIQWMWCTFYMCFGVDEEEFSLIHATTASLEMTFLLDMLLQLKLGYSNFGNVVMDTRLIWRRYLRSFQFRVDLIAFLPLYLYNAPMSKVRHLPLLNVNKLFRLVQVPHHFQRMETKLLKYTTELRLFKLVYYTFLLSHLFGCLWFNFASQNATNGTPAFGHGDWMPPAALMNVSRTQQYAASLFWAFGLMSASSPGELPKTIGQCFFSVVVMTTGFFLFAYVIGNFGDVIELNDAENRAFYAKLSSLRHFLSHFRVAEPMAHKFKMYFFFRRYHSITQEHLLARCLPPSLLTDIRIIHLQPMIAKVAFLAGMDTKITHLLVSRFTQVLVTRDEFVYKRGDEGSDMYFVFTGLLQSLLPDEDLAREASMPDHRTSFSRPYHTHLGDRTTAEAVRDEDSVHDAPIHQSGPQGAKLKVLTEIGAGCYFGESVLLTSGTRNTFVQAKASCMLYSLSRESLELVLDHHPEWKQKVLRSMKIHQDQQRFRRLETDELKPSHTQPHQRAAVAKIDLYNAIAERTEADILPLLKSQQSGLKRLQSNFSHLFSTMEARTRPRSSNAPVKEQASPQAMDVVGWCDNAI</sequence>
<dbReference type="PANTHER" id="PTHR45638">
    <property type="entry name" value="CYCLIC NUCLEOTIDE-GATED CATION CHANNEL SUBUNIT A"/>
    <property type="match status" value="1"/>
</dbReference>
<accession>A0AAV2YYB5</accession>
<keyword evidence="3 8" id="KW-0812">Transmembrane</keyword>
<dbReference type="InterPro" id="IPR050866">
    <property type="entry name" value="CNG_cation_channel"/>
</dbReference>
<dbReference type="Pfam" id="PF00027">
    <property type="entry name" value="cNMP_binding"/>
    <property type="match status" value="1"/>
</dbReference>
<protein>
    <recommendedName>
        <fullName evidence="9">Cyclic nucleotide-binding domain-containing protein</fullName>
    </recommendedName>
</protein>
<dbReference type="GO" id="GO:0005221">
    <property type="term" value="F:intracellularly cyclic nucleotide-activated monoatomic cation channel activity"/>
    <property type="evidence" value="ECO:0007669"/>
    <property type="project" value="InterPro"/>
</dbReference>
<comment type="caution">
    <text evidence="10">The sequence shown here is derived from an EMBL/GenBank/DDBJ whole genome shotgun (WGS) entry which is preliminary data.</text>
</comment>
<keyword evidence="7" id="KW-0407">Ion channel</keyword>
<name>A0AAV2YYB5_9STRA</name>
<evidence type="ECO:0000256" key="5">
    <source>
        <dbReference type="ARBA" id="ARBA00023065"/>
    </source>
</evidence>
<dbReference type="Gene3D" id="2.60.120.10">
    <property type="entry name" value="Jelly Rolls"/>
    <property type="match status" value="2"/>
</dbReference>
<comment type="subcellular location">
    <subcellularLocation>
        <location evidence="1">Membrane</location>
        <topology evidence="1">Multi-pass membrane protein</topology>
    </subcellularLocation>
</comment>
<organism evidence="10 11">
    <name type="scientific">Lagenidium giganteum</name>
    <dbReference type="NCBI Taxonomy" id="4803"/>
    <lineage>
        <taxon>Eukaryota</taxon>
        <taxon>Sar</taxon>
        <taxon>Stramenopiles</taxon>
        <taxon>Oomycota</taxon>
        <taxon>Peronosporomycetes</taxon>
        <taxon>Pythiales</taxon>
        <taxon>Pythiaceae</taxon>
    </lineage>
</organism>
<keyword evidence="2" id="KW-0813">Transport</keyword>
<dbReference type="PROSITE" id="PS50042">
    <property type="entry name" value="CNMP_BINDING_3"/>
    <property type="match status" value="2"/>
</dbReference>
<dbReference type="Proteomes" id="UP001146120">
    <property type="component" value="Unassembled WGS sequence"/>
</dbReference>
<dbReference type="PANTHER" id="PTHR45638:SF11">
    <property type="entry name" value="CYCLIC NUCLEOTIDE-GATED CATION CHANNEL SUBUNIT A"/>
    <property type="match status" value="1"/>
</dbReference>
<dbReference type="InterPro" id="IPR005821">
    <property type="entry name" value="Ion_trans_dom"/>
</dbReference>
<dbReference type="Gene3D" id="1.10.287.70">
    <property type="match status" value="2"/>
</dbReference>
<evidence type="ECO:0000256" key="2">
    <source>
        <dbReference type="ARBA" id="ARBA00022448"/>
    </source>
</evidence>
<dbReference type="EMBL" id="DAKRPA010000071">
    <property type="protein sequence ID" value="DBA00043.1"/>
    <property type="molecule type" value="Genomic_DNA"/>
</dbReference>
<dbReference type="AlphaFoldDB" id="A0AAV2YYB5"/>
<dbReference type="GO" id="GO:0016020">
    <property type="term" value="C:membrane"/>
    <property type="evidence" value="ECO:0007669"/>
    <property type="project" value="UniProtKB-SubCell"/>
</dbReference>
<evidence type="ECO:0000259" key="9">
    <source>
        <dbReference type="PROSITE" id="PS50042"/>
    </source>
</evidence>
<dbReference type="CDD" id="cd00038">
    <property type="entry name" value="CAP_ED"/>
    <property type="match status" value="2"/>
</dbReference>
<evidence type="ECO:0000256" key="4">
    <source>
        <dbReference type="ARBA" id="ARBA00022989"/>
    </source>
</evidence>
<proteinExistence type="predicted"/>
<evidence type="ECO:0000256" key="1">
    <source>
        <dbReference type="ARBA" id="ARBA00004141"/>
    </source>
</evidence>
<feature type="transmembrane region" description="Helical" evidence="8">
    <location>
        <begin position="503"/>
        <end position="521"/>
    </location>
</feature>
<dbReference type="GO" id="GO:0044877">
    <property type="term" value="F:protein-containing complex binding"/>
    <property type="evidence" value="ECO:0007669"/>
    <property type="project" value="TreeGrafter"/>
</dbReference>
<reference evidence="10" key="1">
    <citation type="submission" date="2022-11" db="EMBL/GenBank/DDBJ databases">
        <authorList>
            <person name="Morgan W.R."/>
            <person name="Tartar A."/>
        </authorList>
    </citation>
    <scope>NUCLEOTIDE SEQUENCE</scope>
    <source>
        <strain evidence="10">ARSEF 373</strain>
    </source>
</reference>
<evidence type="ECO:0000313" key="10">
    <source>
        <dbReference type="EMBL" id="DBA00043.1"/>
    </source>
</evidence>
<keyword evidence="6 8" id="KW-0472">Membrane</keyword>
<evidence type="ECO:0000256" key="7">
    <source>
        <dbReference type="ARBA" id="ARBA00023286"/>
    </source>
</evidence>
<keyword evidence="5" id="KW-0406">Ion transport</keyword>
<dbReference type="InterPro" id="IPR000595">
    <property type="entry name" value="cNMP-bd_dom"/>
</dbReference>
<keyword evidence="11" id="KW-1185">Reference proteome</keyword>
<dbReference type="Gene3D" id="1.10.287.630">
    <property type="entry name" value="Helix hairpin bin"/>
    <property type="match status" value="1"/>
</dbReference>
<evidence type="ECO:0000256" key="8">
    <source>
        <dbReference type="SAM" id="Phobius"/>
    </source>
</evidence>
<dbReference type="Pfam" id="PF00520">
    <property type="entry name" value="Ion_trans"/>
    <property type="match status" value="1"/>
</dbReference>
<feature type="transmembrane region" description="Helical" evidence="8">
    <location>
        <begin position="579"/>
        <end position="598"/>
    </location>
</feature>
<evidence type="ECO:0000256" key="3">
    <source>
        <dbReference type="ARBA" id="ARBA00022692"/>
    </source>
</evidence>
<dbReference type="SUPFAM" id="SSF81324">
    <property type="entry name" value="Voltage-gated potassium channels"/>
    <property type="match status" value="1"/>
</dbReference>
<feature type="domain" description="Cyclic nucleotide-binding" evidence="9">
    <location>
        <begin position="682"/>
        <end position="851"/>
    </location>
</feature>
<dbReference type="InterPro" id="IPR018490">
    <property type="entry name" value="cNMP-bd_dom_sf"/>
</dbReference>
<reference evidence="10" key="2">
    <citation type="journal article" date="2023" name="Microbiol Resour">
        <title>Decontamination and Annotation of the Draft Genome Sequence of the Oomycete Lagenidium giganteum ARSEF 373.</title>
        <authorList>
            <person name="Morgan W.R."/>
            <person name="Tartar A."/>
        </authorList>
    </citation>
    <scope>NUCLEOTIDE SEQUENCE</scope>
    <source>
        <strain evidence="10">ARSEF 373</strain>
    </source>
</reference>
<keyword evidence="4 8" id="KW-1133">Transmembrane helix</keyword>
<dbReference type="InterPro" id="IPR014710">
    <property type="entry name" value="RmlC-like_jellyroll"/>
</dbReference>